<comment type="cofactor">
    <cofactor evidence="7">
        <name>[2Fe-2S] cluster</name>
        <dbReference type="ChEBI" id="CHEBI:190135"/>
    </cofactor>
    <text evidence="7">Binds 1 [2Fe-2S] cluster.</text>
</comment>
<feature type="binding site" evidence="7">
    <location>
        <position position="130"/>
    </location>
    <ligand>
        <name>[2Fe-2S] cluster</name>
        <dbReference type="ChEBI" id="CHEBI:190135"/>
    </ligand>
</feature>
<comment type="cofactor">
    <cofactor evidence="6">
        <name>[2Fe-2S] cluster</name>
        <dbReference type="ChEBI" id="CHEBI:190135"/>
    </cofactor>
</comment>
<feature type="binding site" evidence="7">
    <location>
        <position position="93"/>
    </location>
    <ligand>
        <name>[2Fe-2S] cluster</name>
        <dbReference type="ChEBI" id="CHEBI:190135"/>
    </ligand>
</feature>
<dbReference type="GO" id="GO:0051537">
    <property type="term" value="F:2 iron, 2 sulfur cluster binding"/>
    <property type="evidence" value="ECO:0007669"/>
    <property type="project" value="UniProtKB-KW"/>
</dbReference>
<dbReference type="PIRSF" id="PIRSF000216">
    <property type="entry name" value="NADH_DH_24kDa"/>
    <property type="match status" value="1"/>
</dbReference>
<dbReference type="Pfam" id="PF01257">
    <property type="entry name" value="2Fe-2S_thioredx"/>
    <property type="match status" value="1"/>
</dbReference>
<keyword evidence="2 7" id="KW-0001">2Fe-2S</keyword>
<dbReference type="FunFam" id="1.10.10.1590:FF:000001">
    <property type="entry name" value="NADH-quinone oxidoreductase subunit E"/>
    <property type="match status" value="1"/>
</dbReference>
<dbReference type="NCBIfam" id="TIGR01958">
    <property type="entry name" value="nuoE_fam"/>
    <property type="match status" value="1"/>
</dbReference>
<evidence type="ECO:0000256" key="4">
    <source>
        <dbReference type="ARBA" id="ARBA00023004"/>
    </source>
</evidence>
<feature type="binding site" evidence="7">
    <location>
        <position position="134"/>
    </location>
    <ligand>
        <name>[2Fe-2S] cluster</name>
        <dbReference type="ChEBI" id="CHEBI:190135"/>
    </ligand>
</feature>
<accession>D6PDS3</accession>
<dbReference type="InterPro" id="IPR041921">
    <property type="entry name" value="NuoE_N"/>
</dbReference>
<feature type="binding site" evidence="7">
    <location>
        <position position="88"/>
    </location>
    <ligand>
        <name>[2Fe-2S] cluster</name>
        <dbReference type="ChEBI" id="CHEBI:190135"/>
    </ligand>
</feature>
<dbReference type="Gene3D" id="3.40.30.10">
    <property type="entry name" value="Glutaredoxin"/>
    <property type="match status" value="1"/>
</dbReference>
<reference evidence="8" key="1">
    <citation type="journal article" date="2010" name="ISME J.">
        <title>Metagenome of the Mediterranean deep chlorophyll maximum studied by direct and fosmid library 454 pyrosequencing.</title>
        <authorList>
            <person name="Ghai R."/>
            <person name="Martin-Cuadrado A.B."/>
            <person name="Molto A.G."/>
            <person name="Heredia I.G."/>
            <person name="Cabrera R."/>
            <person name="Martin J."/>
            <person name="Verdu M."/>
            <person name="Deschamps P."/>
            <person name="Moreira D."/>
            <person name="Lopez-Garcia P."/>
            <person name="Mira A."/>
            <person name="Rodriguez-Valera F."/>
        </authorList>
    </citation>
    <scope>NUCLEOTIDE SEQUENCE</scope>
</reference>
<dbReference type="AlphaFoldDB" id="D6PDS3"/>
<dbReference type="InterPro" id="IPR036249">
    <property type="entry name" value="Thioredoxin-like_sf"/>
</dbReference>
<evidence type="ECO:0000256" key="7">
    <source>
        <dbReference type="PIRSR" id="PIRSR000216-1"/>
    </source>
</evidence>
<evidence type="ECO:0000313" key="8">
    <source>
        <dbReference type="EMBL" id="ADD93874.1"/>
    </source>
</evidence>
<dbReference type="PANTHER" id="PTHR10371">
    <property type="entry name" value="NADH DEHYDROGENASE UBIQUINONE FLAVOPROTEIN 2, MITOCHONDRIAL"/>
    <property type="match status" value="1"/>
</dbReference>
<keyword evidence="3 7" id="KW-0479">Metal-binding</keyword>
<keyword evidence="5 7" id="KW-0411">Iron-sulfur</keyword>
<evidence type="ECO:0000256" key="6">
    <source>
        <dbReference type="ARBA" id="ARBA00034078"/>
    </source>
</evidence>
<evidence type="ECO:0000256" key="2">
    <source>
        <dbReference type="ARBA" id="ARBA00022714"/>
    </source>
</evidence>
<comment type="similarity">
    <text evidence="1">Belongs to the complex I 24 kDa subunit family.</text>
</comment>
<name>D6PDS3_9BACT</name>
<dbReference type="GO" id="GO:0046872">
    <property type="term" value="F:metal ion binding"/>
    <property type="evidence" value="ECO:0007669"/>
    <property type="project" value="UniProtKB-KW"/>
</dbReference>
<evidence type="ECO:0000256" key="5">
    <source>
        <dbReference type="ARBA" id="ARBA00023014"/>
    </source>
</evidence>
<dbReference type="EMBL" id="GU943001">
    <property type="protein sequence ID" value="ADD93874.1"/>
    <property type="molecule type" value="Genomic_DNA"/>
</dbReference>
<keyword evidence="4 7" id="KW-0408">Iron</keyword>
<dbReference type="GO" id="GO:0003954">
    <property type="term" value="F:NADH dehydrogenase activity"/>
    <property type="evidence" value="ECO:0007669"/>
    <property type="project" value="TreeGrafter"/>
</dbReference>
<dbReference type="PANTHER" id="PTHR10371:SF3">
    <property type="entry name" value="NADH DEHYDROGENASE [UBIQUINONE] FLAVOPROTEIN 2, MITOCHONDRIAL"/>
    <property type="match status" value="1"/>
</dbReference>
<dbReference type="Gene3D" id="1.10.10.1590">
    <property type="entry name" value="NADH-quinone oxidoreductase subunit E"/>
    <property type="match status" value="1"/>
</dbReference>
<dbReference type="CDD" id="cd03064">
    <property type="entry name" value="TRX_Fd_NuoE"/>
    <property type="match status" value="1"/>
</dbReference>
<evidence type="ECO:0000256" key="1">
    <source>
        <dbReference type="ARBA" id="ARBA00010643"/>
    </source>
</evidence>
<evidence type="ECO:0000256" key="3">
    <source>
        <dbReference type="ARBA" id="ARBA00022723"/>
    </source>
</evidence>
<dbReference type="SUPFAM" id="SSF52833">
    <property type="entry name" value="Thioredoxin-like"/>
    <property type="match status" value="1"/>
</dbReference>
<dbReference type="InterPro" id="IPR002023">
    <property type="entry name" value="NuoE-like"/>
</dbReference>
<proteinExistence type="inferred from homology"/>
<organism evidence="8">
    <name type="scientific">uncultured marine bacterium MedDCM-OCT-S08-C1340</name>
    <dbReference type="NCBI Taxonomy" id="743070"/>
    <lineage>
        <taxon>Bacteria</taxon>
        <taxon>environmental samples</taxon>
    </lineage>
</organism>
<dbReference type="InterPro" id="IPR042128">
    <property type="entry name" value="NuoE_dom"/>
</dbReference>
<protein>
    <submittedName>
        <fullName evidence="8">NADH quinone oxidoreductase E subunit</fullName>
    </submittedName>
</protein>
<sequence length="165" mass="18750">MDTKSLFSENITREIDLIRSKFPVDKSKSAIIESLLIIQHDNSGFLSDELIASLANYLDIQKIDVYEVATFYSMFNLKPVGKNTISVCTNVSCMLRNSDGIVNHIEKRLKIKIGESTKDNKFYLKDEMECLAACNGAPMMQVNHINYENLTFEKVDKILDEIADD</sequence>